<dbReference type="EMBL" id="MU006231">
    <property type="protein sequence ID" value="KAF2823640.1"/>
    <property type="molecule type" value="Genomic_DNA"/>
</dbReference>
<dbReference type="OrthoDB" id="194358at2759"/>
<organism evidence="1 2">
    <name type="scientific">Ophiobolus disseminans</name>
    <dbReference type="NCBI Taxonomy" id="1469910"/>
    <lineage>
        <taxon>Eukaryota</taxon>
        <taxon>Fungi</taxon>
        <taxon>Dikarya</taxon>
        <taxon>Ascomycota</taxon>
        <taxon>Pezizomycotina</taxon>
        <taxon>Dothideomycetes</taxon>
        <taxon>Pleosporomycetidae</taxon>
        <taxon>Pleosporales</taxon>
        <taxon>Pleosporineae</taxon>
        <taxon>Phaeosphaeriaceae</taxon>
        <taxon>Ophiobolus</taxon>
    </lineage>
</organism>
<reference evidence="1" key="1">
    <citation type="journal article" date="2020" name="Stud. Mycol.">
        <title>101 Dothideomycetes genomes: a test case for predicting lifestyles and emergence of pathogens.</title>
        <authorList>
            <person name="Haridas S."/>
            <person name="Albert R."/>
            <person name="Binder M."/>
            <person name="Bloem J."/>
            <person name="Labutti K."/>
            <person name="Salamov A."/>
            <person name="Andreopoulos B."/>
            <person name="Baker S."/>
            <person name="Barry K."/>
            <person name="Bills G."/>
            <person name="Bluhm B."/>
            <person name="Cannon C."/>
            <person name="Castanera R."/>
            <person name="Culley D."/>
            <person name="Daum C."/>
            <person name="Ezra D."/>
            <person name="Gonzalez J."/>
            <person name="Henrissat B."/>
            <person name="Kuo A."/>
            <person name="Liang C."/>
            <person name="Lipzen A."/>
            <person name="Lutzoni F."/>
            <person name="Magnuson J."/>
            <person name="Mondo S."/>
            <person name="Nolan M."/>
            <person name="Ohm R."/>
            <person name="Pangilinan J."/>
            <person name="Park H.-J."/>
            <person name="Ramirez L."/>
            <person name="Alfaro M."/>
            <person name="Sun H."/>
            <person name="Tritt A."/>
            <person name="Yoshinaga Y."/>
            <person name="Zwiers L.-H."/>
            <person name="Turgeon B."/>
            <person name="Goodwin S."/>
            <person name="Spatafora J."/>
            <person name="Crous P."/>
            <person name="Grigoriev I."/>
        </authorList>
    </citation>
    <scope>NUCLEOTIDE SEQUENCE</scope>
    <source>
        <strain evidence="1">CBS 113818</strain>
    </source>
</reference>
<proteinExistence type="predicted"/>
<gene>
    <name evidence="1" type="ORF">CC86DRAFT_408673</name>
</gene>
<protein>
    <submittedName>
        <fullName evidence="1">Uncharacterized protein</fullName>
    </submittedName>
</protein>
<accession>A0A6A6ZRA9</accession>
<keyword evidence="2" id="KW-1185">Reference proteome</keyword>
<evidence type="ECO:0000313" key="2">
    <source>
        <dbReference type="Proteomes" id="UP000799424"/>
    </source>
</evidence>
<name>A0A6A6ZRA9_9PLEO</name>
<sequence length="396" mass="44948">MSRLQDYVSVIEFDADYYPLSSILGHSFLKWRDQKVITDFHANPEPSLSTLLAFFAGSGCENKRHRIFALLPLTDTGSLIGAGYDSDATDLCRVLLGLYMKDKTIDEMVTFGARLIEALDIREPIHENQNTVPNDVQGGGEINLWKVQIRRRHSTLVAPPVWGESTLSIQADSSEPEPQPLHHEQSMSCLFVGLFDAENVHVLEYAIEENDSGVTVKYARAYEYLLGSCQLDGLPPDEPGEHECRKEVRFCWLDRPSEDVYYHTGYFSHRHEYNPRLKSWKRPRIEILEEVVGAVSKNQPANYSVKPRLKPAQRVYSETGPWTGYVAVMPPDVFPAAKGHLQASEAYYREHGEGMPVLTISRSSTCRFVRWRSTEQLKLELNVFGLARAKSTWPSP</sequence>
<dbReference type="AlphaFoldDB" id="A0A6A6ZRA9"/>
<dbReference type="Proteomes" id="UP000799424">
    <property type="component" value="Unassembled WGS sequence"/>
</dbReference>
<evidence type="ECO:0000313" key="1">
    <source>
        <dbReference type="EMBL" id="KAF2823640.1"/>
    </source>
</evidence>